<evidence type="ECO:0000313" key="8">
    <source>
        <dbReference type="EMBL" id="MFC7184297.1"/>
    </source>
</evidence>
<comment type="caution">
    <text evidence="8">The sequence shown here is derived from an EMBL/GenBank/DDBJ whole genome shotgun (WGS) entry which is preliminary data.</text>
</comment>
<evidence type="ECO:0000259" key="6">
    <source>
        <dbReference type="PROSITE" id="PS50006"/>
    </source>
</evidence>
<reference evidence="9" key="1">
    <citation type="journal article" date="2019" name="Int. J. Syst. Evol. Microbiol.">
        <title>The Global Catalogue of Microorganisms (GCM) 10K type strain sequencing project: providing services to taxonomists for standard genome sequencing and annotation.</title>
        <authorList>
            <consortium name="The Broad Institute Genomics Platform"/>
            <consortium name="The Broad Institute Genome Sequencing Center for Infectious Disease"/>
            <person name="Wu L."/>
            <person name="Ma J."/>
        </authorList>
    </citation>
    <scope>NUCLEOTIDE SEQUENCE [LARGE SCALE GENOMIC DNA]</scope>
    <source>
        <strain evidence="9">CGMCC 1.12859</strain>
    </source>
</reference>
<dbReference type="InterPro" id="IPR027417">
    <property type="entry name" value="P-loop_NTPase"/>
</dbReference>
<dbReference type="Proteomes" id="UP001596435">
    <property type="component" value="Unassembled WGS sequence"/>
</dbReference>
<feature type="compositionally biased region" description="Low complexity" evidence="5">
    <location>
        <begin position="219"/>
        <end position="233"/>
    </location>
</feature>
<keyword evidence="9" id="KW-1185">Reference proteome</keyword>
<dbReference type="InterPro" id="IPR050206">
    <property type="entry name" value="FtsK/SpoIIIE/SftA"/>
</dbReference>
<evidence type="ECO:0000256" key="1">
    <source>
        <dbReference type="ARBA" id="ARBA00022553"/>
    </source>
</evidence>
<dbReference type="InterPro" id="IPR002543">
    <property type="entry name" value="FtsK_dom"/>
</dbReference>
<dbReference type="Gene3D" id="3.40.50.300">
    <property type="entry name" value="P-loop containing nucleotide triphosphate hydrolases"/>
    <property type="match status" value="2"/>
</dbReference>
<feature type="domain" description="FHA" evidence="6">
    <location>
        <begin position="120"/>
        <end position="169"/>
    </location>
</feature>
<feature type="compositionally biased region" description="Low complexity" evidence="5">
    <location>
        <begin position="248"/>
        <end position="263"/>
    </location>
</feature>
<accession>A0ABW2G6U5</accession>
<protein>
    <submittedName>
        <fullName evidence="8">FHA domain-containing protein</fullName>
    </submittedName>
</protein>
<evidence type="ECO:0000256" key="4">
    <source>
        <dbReference type="PROSITE-ProRule" id="PRU00289"/>
    </source>
</evidence>
<gene>
    <name evidence="8" type="ORF">ACFQMG_32570</name>
</gene>
<evidence type="ECO:0000313" key="9">
    <source>
        <dbReference type="Proteomes" id="UP001596435"/>
    </source>
</evidence>
<dbReference type="PROSITE" id="PS50006">
    <property type="entry name" value="FHA_DOMAIN"/>
    <property type="match status" value="1"/>
</dbReference>
<dbReference type="Gene3D" id="2.60.200.20">
    <property type="match status" value="1"/>
</dbReference>
<proteinExistence type="predicted"/>
<dbReference type="Pfam" id="PF01580">
    <property type="entry name" value="FtsK_SpoIIIE"/>
    <property type="match status" value="1"/>
</dbReference>
<dbReference type="InterPro" id="IPR008984">
    <property type="entry name" value="SMAD_FHA_dom_sf"/>
</dbReference>
<dbReference type="InterPro" id="IPR032030">
    <property type="entry name" value="YscD_cytoplasmic_dom"/>
</dbReference>
<evidence type="ECO:0000256" key="3">
    <source>
        <dbReference type="ARBA" id="ARBA00022840"/>
    </source>
</evidence>
<evidence type="ECO:0000256" key="5">
    <source>
        <dbReference type="SAM" id="MobiDB-lite"/>
    </source>
</evidence>
<dbReference type="PANTHER" id="PTHR22683:SF1">
    <property type="entry name" value="TYPE VII SECRETION SYSTEM PROTEIN ESSC"/>
    <property type="match status" value="1"/>
</dbReference>
<feature type="domain" description="FtsK" evidence="7">
    <location>
        <begin position="590"/>
        <end position="833"/>
    </location>
</feature>
<dbReference type="EMBL" id="JBHTAJ010000096">
    <property type="protein sequence ID" value="MFC7184297.1"/>
    <property type="molecule type" value="Genomic_DNA"/>
</dbReference>
<dbReference type="SMART" id="SM00240">
    <property type="entry name" value="FHA"/>
    <property type="match status" value="1"/>
</dbReference>
<evidence type="ECO:0000256" key="2">
    <source>
        <dbReference type="ARBA" id="ARBA00022741"/>
    </source>
</evidence>
<organism evidence="8 9">
    <name type="scientific">Kitasatospora paranensis</name>
    <dbReference type="NCBI Taxonomy" id="258053"/>
    <lineage>
        <taxon>Bacteria</taxon>
        <taxon>Bacillati</taxon>
        <taxon>Actinomycetota</taxon>
        <taxon>Actinomycetes</taxon>
        <taxon>Kitasatosporales</taxon>
        <taxon>Streptomycetaceae</taxon>
        <taxon>Kitasatospora</taxon>
    </lineage>
</organism>
<dbReference type="PROSITE" id="PS50901">
    <property type="entry name" value="FTSK"/>
    <property type="match status" value="1"/>
</dbReference>
<feature type="region of interest" description="Disordered" evidence="5">
    <location>
        <begin position="192"/>
        <end position="289"/>
    </location>
</feature>
<keyword evidence="3 4" id="KW-0067">ATP-binding</keyword>
<dbReference type="Pfam" id="PF16697">
    <property type="entry name" value="Yop-YscD_cpl"/>
    <property type="match status" value="1"/>
</dbReference>
<feature type="binding site" evidence="4">
    <location>
        <begin position="615"/>
        <end position="622"/>
    </location>
    <ligand>
        <name>ATP</name>
        <dbReference type="ChEBI" id="CHEBI:30616"/>
    </ligand>
</feature>
<sequence>MQIRLTVLRPRSGPAGPGPSTDVLVTAPAGTALGAVAGALAGAVGVRGPRSTTHVHLYAGPERLDDQALLGRPPLIDGAVLSLGESDPDADPADLPATAELRVVGGPDAGGVHHLHGDEIRVGRSSDADVPLDDPDVSRLHLSLHLDGDRITVRDLGSTNGTRLDGRFLRDEAAELADGELVRLGESTLRIGRPAAGPARPEIGENSGAPRPDGDGHLQLAPRPTARTAAAAPLAPPAEQPAPGTGGRARALLSLRRSRTPAPDTGRPGAERQHAAARARQAADRRERWPDPAALLLTALGPGPRLWERTPTHPDALTLRLGTADRPGGPGTAPGTLLPAVPVTVGLQTAGSLGLAGPRARLTGLGRAVLAQLATLHTPSGLALVVVAADESRAADWGWTMWLPHLRPGQGQDCRLLVGFGAEQAEARLAELAAASAGPEATVVLVDGDPGTPAARQALALLLRQGPAVGVHAVCLAEDADDLPDGLGARATVTGEVATLLTVDLPGAGGRERIEDVALDAVTAAWAERLARALAPLREAAPAARGPLPDALRLLDLLRLEAVTPAKLSDRWAALPDGAGGATALLGTARDGLCTLDLAGSDEPAEDGPHLLVGGAPGAGKTELLRTLIASLAVAERPERLAVTVIESRTPAGPDGAAGLRACSELPHVVAHLDAAADPRRALLTAEWLEDELAHREAVLDGLDFTAWHTARALAKAPALVNAGGRTDTGADAAGAAAARVVGQRPSPDARPHEPAPARMVVVVDDLDALYAPTSPAGRPLARALGAIARRGGRLGVHLVAATGVPERIAGTEIDEAAQLRIALRTDQPADSDQLIHLPDAAALPEDTPGRGYLRRPDGGVTAFQTARVSGRIPRTSTLRPTVVAIDPMQLGVPPTRRPVRELGNGPTDLALLASALQRAAARA</sequence>
<dbReference type="SUPFAM" id="SSF52540">
    <property type="entry name" value="P-loop containing nucleoside triphosphate hydrolases"/>
    <property type="match status" value="1"/>
</dbReference>
<dbReference type="PANTHER" id="PTHR22683">
    <property type="entry name" value="SPORULATION PROTEIN RELATED"/>
    <property type="match status" value="1"/>
</dbReference>
<name>A0ABW2G6U5_9ACTN</name>
<dbReference type="RefSeq" id="WP_345706111.1">
    <property type="nucleotide sequence ID" value="NZ_BAABKV010000001.1"/>
</dbReference>
<dbReference type="InterPro" id="IPR000253">
    <property type="entry name" value="FHA_dom"/>
</dbReference>
<keyword evidence="2 4" id="KW-0547">Nucleotide-binding</keyword>
<evidence type="ECO:0000259" key="7">
    <source>
        <dbReference type="PROSITE" id="PS50901"/>
    </source>
</evidence>
<dbReference type="SUPFAM" id="SSF49879">
    <property type="entry name" value="SMAD/FHA domain"/>
    <property type="match status" value="1"/>
</dbReference>
<dbReference type="CDD" id="cd00060">
    <property type="entry name" value="FHA"/>
    <property type="match status" value="1"/>
</dbReference>
<keyword evidence="1" id="KW-0597">Phosphoprotein</keyword>